<proteinExistence type="predicted"/>
<name>A0A8I0T592_9GAMM</name>
<comment type="caution">
    <text evidence="1">The sequence shown here is derived from an EMBL/GenBank/DDBJ whole genome shotgun (WGS) entry which is preliminary data.</text>
</comment>
<evidence type="ECO:0000313" key="1">
    <source>
        <dbReference type="EMBL" id="MBE0347132.1"/>
    </source>
</evidence>
<dbReference type="EMBL" id="AQHF01000026">
    <property type="protein sequence ID" value="MBE0347132.1"/>
    <property type="molecule type" value="Genomic_DNA"/>
</dbReference>
<keyword evidence="2" id="KW-1185">Reference proteome</keyword>
<gene>
    <name evidence="1" type="ORF">PPEP_a6008</name>
</gene>
<evidence type="ECO:0000313" key="2">
    <source>
        <dbReference type="Proteomes" id="UP000660708"/>
    </source>
</evidence>
<reference evidence="1 2" key="1">
    <citation type="submission" date="2015-06" db="EMBL/GenBank/DDBJ databases">
        <title>Genome sequence of Pseudoalteromonas peptidolytica.</title>
        <authorList>
            <person name="Xie B.-B."/>
            <person name="Rong J.-C."/>
            <person name="Qin Q.-L."/>
            <person name="Zhang Y.-Z."/>
        </authorList>
    </citation>
    <scope>NUCLEOTIDE SEQUENCE [LARGE SCALE GENOMIC DNA]</scope>
    <source>
        <strain evidence="1 2">F12-50-A1</strain>
    </source>
</reference>
<dbReference type="Proteomes" id="UP000660708">
    <property type="component" value="Unassembled WGS sequence"/>
</dbReference>
<organism evidence="1 2">
    <name type="scientific">Pseudoalteromonas peptidolytica F12-50-A1</name>
    <dbReference type="NCBI Taxonomy" id="1315280"/>
    <lineage>
        <taxon>Bacteria</taxon>
        <taxon>Pseudomonadati</taxon>
        <taxon>Pseudomonadota</taxon>
        <taxon>Gammaproteobacteria</taxon>
        <taxon>Alteromonadales</taxon>
        <taxon>Pseudoalteromonadaceae</taxon>
        <taxon>Pseudoalteromonas</taxon>
    </lineage>
</organism>
<dbReference type="AlphaFoldDB" id="A0A8I0T592"/>
<protein>
    <submittedName>
        <fullName evidence="1">Uncharacterized protein</fullName>
    </submittedName>
</protein>
<accession>A0A8I0T592</accession>
<sequence length="31" mass="3575">MFLLLLFYLSRHTKKVGAMVHWVGNTIAVND</sequence>